<keyword evidence="6" id="KW-0175">Coiled coil</keyword>
<evidence type="ECO:0000256" key="7">
    <source>
        <dbReference type="SAM" id="MobiDB-lite"/>
    </source>
</evidence>
<reference evidence="10" key="2">
    <citation type="submission" date="2017-02" db="EMBL/GenBank/DDBJ databases">
        <title>Sunflower complete genome.</title>
        <authorList>
            <person name="Langlade N."/>
            <person name="Munos S."/>
        </authorList>
    </citation>
    <scope>NUCLEOTIDE SEQUENCE [LARGE SCALE GENOMIC DNA]</scope>
    <source>
        <tissue evidence="10">Leaves</tissue>
    </source>
</reference>
<dbReference type="GO" id="GO:0005634">
    <property type="term" value="C:nucleus"/>
    <property type="evidence" value="ECO:0007669"/>
    <property type="project" value="UniProtKB-SubCell"/>
</dbReference>
<dbReference type="InterPro" id="IPR001005">
    <property type="entry name" value="SANT/Myb"/>
</dbReference>
<dbReference type="FunFam" id="1.10.10.60:FF:000032">
    <property type="entry name" value="Zinc finger and SCAN domain-containing 20"/>
    <property type="match status" value="1"/>
</dbReference>
<dbReference type="InParanoid" id="A0A251TAH7"/>
<reference evidence="9 11" key="1">
    <citation type="journal article" date="2017" name="Nature">
        <title>The sunflower genome provides insights into oil metabolism, flowering and Asterid evolution.</title>
        <authorList>
            <person name="Badouin H."/>
            <person name="Gouzy J."/>
            <person name="Grassa C.J."/>
            <person name="Murat F."/>
            <person name="Staton S.E."/>
            <person name="Cottret L."/>
            <person name="Lelandais-Briere C."/>
            <person name="Owens G.L."/>
            <person name="Carrere S."/>
            <person name="Mayjonade B."/>
            <person name="Legrand L."/>
            <person name="Gill N."/>
            <person name="Kane N.C."/>
            <person name="Bowers J.E."/>
            <person name="Hubner S."/>
            <person name="Bellec A."/>
            <person name="Berard A."/>
            <person name="Berges H."/>
            <person name="Blanchet N."/>
            <person name="Boniface M.C."/>
            <person name="Brunel D."/>
            <person name="Catrice O."/>
            <person name="Chaidir N."/>
            <person name="Claudel C."/>
            <person name="Donnadieu C."/>
            <person name="Faraut T."/>
            <person name="Fievet G."/>
            <person name="Helmstetter N."/>
            <person name="King M."/>
            <person name="Knapp S.J."/>
            <person name="Lai Z."/>
            <person name="Le Paslier M.C."/>
            <person name="Lippi Y."/>
            <person name="Lorenzon L."/>
            <person name="Mandel J.R."/>
            <person name="Marage G."/>
            <person name="Marchand G."/>
            <person name="Marquand E."/>
            <person name="Bret-Mestries E."/>
            <person name="Morien E."/>
            <person name="Nambeesan S."/>
            <person name="Nguyen T."/>
            <person name="Pegot-Espagnet P."/>
            <person name="Pouilly N."/>
            <person name="Raftis F."/>
            <person name="Sallet E."/>
            <person name="Schiex T."/>
            <person name="Thomas J."/>
            <person name="Vandecasteele C."/>
            <person name="Vares D."/>
            <person name="Vear F."/>
            <person name="Vautrin S."/>
            <person name="Crespi M."/>
            <person name="Mangin B."/>
            <person name="Burke J.M."/>
            <person name="Salse J."/>
            <person name="Munos S."/>
            <person name="Vincourt P."/>
            <person name="Rieseberg L.H."/>
            <person name="Langlade N.B."/>
        </authorList>
    </citation>
    <scope>NUCLEOTIDE SEQUENCE [LARGE SCALE GENOMIC DNA]</scope>
    <source>
        <strain evidence="11">cv. SF193</strain>
        <tissue evidence="9">Leaves</tissue>
    </source>
</reference>
<evidence type="ECO:0000256" key="3">
    <source>
        <dbReference type="ARBA" id="ARBA00023125"/>
    </source>
</evidence>
<dbReference type="GO" id="GO:0006355">
    <property type="term" value="P:regulation of DNA-templated transcription"/>
    <property type="evidence" value="ECO:0007669"/>
    <property type="project" value="UniProtKB-ARBA"/>
</dbReference>
<dbReference type="PANTHER" id="PTHR21654:SF66">
    <property type="entry name" value="TRIHELIX TRANSCRIPTION FACTOR GT-3B"/>
    <property type="match status" value="1"/>
</dbReference>
<dbReference type="InterPro" id="IPR044822">
    <property type="entry name" value="Myb_DNA-bind_4"/>
</dbReference>
<dbReference type="Proteomes" id="UP000215914">
    <property type="component" value="Chromosome 11"/>
</dbReference>
<evidence type="ECO:0000256" key="2">
    <source>
        <dbReference type="ARBA" id="ARBA00023015"/>
    </source>
</evidence>
<keyword evidence="3 10" id="KW-0238">DNA-binding</keyword>
<dbReference type="OMA" id="RMENEWI"/>
<proteinExistence type="predicted"/>
<keyword evidence="5" id="KW-0539">Nucleus</keyword>
<evidence type="ECO:0000256" key="4">
    <source>
        <dbReference type="ARBA" id="ARBA00023163"/>
    </source>
</evidence>
<dbReference type="Pfam" id="PF13837">
    <property type="entry name" value="Myb_DNA-bind_4"/>
    <property type="match status" value="1"/>
</dbReference>
<organism evidence="10 11">
    <name type="scientific">Helianthus annuus</name>
    <name type="common">Common sunflower</name>
    <dbReference type="NCBI Taxonomy" id="4232"/>
    <lineage>
        <taxon>Eukaryota</taxon>
        <taxon>Viridiplantae</taxon>
        <taxon>Streptophyta</taxon>
        <taxon>Embryophyta</taxon>
        <taxon>Tracheophyta</taxon>
        <taxon>Spermatophyta</taxon>
        <taxon>Magnoliopsida</taxon>
        <taxon>eudicotyledons</taxon>
        <taxon>Gunneridae</taxon>
        <taxon>Pentapetalae</taxon>
        <taxon>asterids</taxon>
        <taxon>campanulids</taxon>
        <taxon>Asterales</taxon>
        <taxon>Asteraceae</taxon>
        <taxon>Asteroideae</taxon>
        <taxon>Heliantheae alliance</taxon>
        <taxon>Heliantheae</taxon>
        <taxon>Helianthus</taxon>
    </lineage>
</organism>
<dbReference type="OrthoDB" id="691673at2759"/>
<feature type="domain" description="Myb-like" evidence="8">
    <location>
        <begin position="30"/>
        <end position="86"/>
    </location>
</feature>
<feature type="coiled-coil region" evidence="6">
    <location>
        <begin position="218"/>
        <end position="245"/>
    </location>
</feature>
<evidence type="ECO:0000313" key="11">
    <source>
        <dbReference type="Proteomes" id="UP000215914"/>
    </source>
</evidence>
<name>A0A251TAH7_HELAN</name>
<comment type="subcellular location">
    <subcellularLocation>
        <location evidence="1">Nucleus</location>
    </subcellularLocation>
</comment>
<dbReference type="EMBL" id="CM007900">
    <property type="protein sequence ID" value="OTG07556.1"/>
    <property type="molecule type" value="Genomic_DNA"/>
</dbReference>
<dbReference type="GO" id="GO:0003677">
    <property type="term" value="F:DNA binding"/>
    <property type="evidence" value="ECO:0007669"/>
    <property type="project" value="UniProtKB-KW"/>
</dbReference>
<gene>
    <name evidence="10" type="ORF">HannXRQ_Chr11g0331761</name>
    <name evidence="9" type="ORF">HanXRQr2_Chr16g0741871</name>
</gene>
<dbReference type="AlphaFoldDB" id="A0A251TAH7"/>
<dbReference type="PANTHER" id="PTHR21654">
    <property type="entry name" value="FI21293P1"/>
    <property type="match status" value="1"/>
</dbReference>
<keyword evidence="2" id="KW-0805">Transcription regulation</keyword>
<evidence type="ECO:0000259" key="8">
    <source>
        <dbReference type="PROSITE" id="PS50090"/>
    </source>
</evidence>
<dbReference type="PROSITE" id="PS50090">
    <property type="entry name" value="MYB_LIKE"/>
    <property type="match status" value="1"/>
</dbReference>
<keyword evidence="4" id="KW-0804">Transcription</keyword>
<sequence length="273" mass="32448">MEHGHLHHISGSLDSIASGGGGASDRILQWSVQETRDFLMIRAEMDQNFVETKRNKLLWEVTSRKMMDRGYNRSAEQCKAKWKNLVTRYKGCETMEDELMRQQFPFYNDLQAIFEARMQKMLWMEAEGLVSGSKKRVTHLSSDEDDDDDNEESGLERIHSGKNKKKKSIKSSNGNNPSGSTSSNTKEILEEFMKQQMQIEMQWMKTFEEKEEERRLKEIEWQQRMESLENERIMLEQRWREREEQRMMREEARSEKRDALLNALFDKLNREGM</sequence>
<dbReference type="EMBL" id="MNCJ02000331">
    <property type="protein sequence ID" value="KAF5759486.1"/>
    <property type="molecule type" value="Genomic_DNA"/>
</dbReference>
<dbReference type="CDD" id="cd12203">
    <property type="entry name" value="GT1"/>
    <property type="match status" value="1"/>
</dbReference>
<evidence type="ECO:0000256" key="1">
    <source>
        <dbReference type="ARBA" id="ARBA00004123"/>
    </source>
</evidence>
<feature type="compositionally biased region" description="Low complexity" evidence="7">
    <location>
        <begin position="170"/>
        <end position="184"/>
    </location>
</feature>
<reference evidence="9" key="3">
    <citation type="submission" date="2020-06" db="EMBL/GenBank/DDBJ databases">
        <title>Helianthus annuus Genome sequencing and assembly Release 2.</title>
        <authorList>
            <person name="Gouzy J."/>
            <person name="Langlade N."/>
            <person name="Munos S."/>
        </authorList>
    </citation>
    <scope>NUCLEOTIDE SEQUENCE</scope>
    <source>
        <tissue evidence="9">Leaves</tissue>
    </source>
</reference>
<keyword evidence="10" id="KW-0371">Homeobox</keyword>
<keyword evidence="11" id="KW-1185">Reference proteome</keyword>
<feature type="region of interest" description="Disordered" evidence="7">
    <location>
        <begin position="135"/>
        <end position="184"/>
    </location>
</feature>
<feature type="compositionally biased region" description="Basic residues" evidence="7">
    <location>
        <begin position="160"/>
        <end position="169"/>
    </location>
</feature>
<feature type="compositionally biased region" description="Acidic residues" evidence="7">
    <location>
        <begin position="143"/>
        <end position="153"/>
    </location>
</feature>
<evidence type="ECO:0000256" key="6">
    <source>
        <dbReference type="SAM" id="Coils"/>
    </source>
</evidence>
<dbReference type="FunCoup" id="A0A251TAH7">
    <property type="interactions" value="124"/>
</dbReference>
<dbReference type="Gramene" id="mRNA:HanXRQr2_Chr16g0741871">
    <property type="protein sequence ID" value="mRNA:HanXRQr2_Chr16g0741871"/>
    <property type="gene ID" value="HanXRQr2_Chr16g0741871"/>
</dbReference>
<accession>A0A251TAH7</accession>
<dbReference type="Gene3D" id="1.10.10.60">
    <property type="entry name" value="Homeodomain-like"/>
    <property type="match status" value="1"/>
</dbReference>
<evidence type="ECO:0000313" key="9">
    <source>
        <dbReference type="EMBL" id="KAF5759486.1"/>
    </source>
</evidence>
<evidence type="ECO:0000313" key="10">
    <source>
        <dbReference type="EMBL" id="OTG07556.1"/>
    </source>
</evidence>
<evidence type="ECO:0000256" key="5">
    <source>
        <dbReference type="ARBA" id="ARBA00023242"/>
    </source>
</evidence>
<protein>
    <submittedName>
        <fullName evidence="10">Putative homeodomain-like superfamily protein</fullName>
    </submittedName>
    <submittedName>
        <fullName evidence="9">Transcription factor MYB family</fullName>
    </submittedName>
</protein>